<evidence type="ECO:0000313" key="1">
    <source>
        <dbReference type="EMBL" id="KAH0452540.1"/>
    </source>
</evidence>
<dbReference type="Proteomes" id="UP000775213">
    <property type="component" value="Unassembled WGS sequence"/>
</dbReference>
<organism evidence="1 2">
    <name type="scientific">Dendrobium chrysotoxum</name>
    <name type="common">Orchid</name>
    <dbReference type="NCBI Taxonomy" id="161865"/>
    <lineage>
        <taxon>Eukaryota</taxon>
        <taxon>Viridiplantae</taxon>
        <taxon>Streptophyta</taxon>
        <taxon>Embryophyta</taxon>
        <taxon>Tracheophyta</taxon>
        <taxon>Spermatophyta</taxon>
        <taxon>Magnoliopsida</taxon>
        <taxon>Liliopsida</taxon>
        <taxon>Asparagales</taxon>
        <taxon>Orchidaceae</taxon>
        <taxon>Epidendroideae</taxon>
        <taxon>Malaxideae</taxon>
        <taxon>Dendrobiinae</taxon>
        <taxon>Dendrobium</taxon>
    </lineage>
</organism>
<name>A0AAV7G9Q8_DENCH</name>
<sequence length="97" mass="10517">MISWSDLDGLRQTTVGDGLIQYVDARSGEREFMVNLDGGPGSRLGVVVGMRLGVGMSRSGSLEMRFVYSSMDLDGGKRMPDLTLEASVKRIVARFGT</sequence>
<dbReference type="EMBL" id="JAGFBR010000017">
    <property type="protein sequence ID" value="KAH0452540.1"/>
    <property type="molecule type" value="Genomic_DNA"/>
</dbReference>
<dbReference type="AlphaFoldDB" id="A0AAV7G9Q8"/>
<proteinExistence type="predicted"/>
<accession>A0AAV7G9Q8</accession>
<gene>
    <name evidence="1" type="ORF">IEQ34_019839</name>
</gene>
<evidence type="ECO:0000313" key="2">
    <source>
        <dbReference type="Proteomes" id="UP000775213"/>
    </source>
</evidence>
<reference evidence="1 2" key="1">
    <citation type="journal article" date="2021" name="Hortic Res">
        <title>Chromosome-scale assembly of the Dendrobium chrysotoxum genome enhances the understanding of orchid evolution.</title>
        <authorList>
            <person name="Zhang Y."/>
            <person name="Zhang G.Q."/>
            <person name="Zhang D."/>
            <person name="Liu X.D."/>
            <person name="Xu X.Y."/>
            <person name="Sun W.H."/>
            <person name="Yu X."/>
            <person name="Zhu X."/>
            <person name="Wang Z.W."/>
            <person name="Zhao X."/>
            <person name="Zhong W.Y."/>
            <person name="Chen H."/>
            <person name="Yin W.L."/>
            <person name="Huang T."/>
            <person name="Niu S.C."/>
            <person name="Liu Z.J."/>
        </authorList>
    </citation>
    <scope>NUCLEOTIDE SEQUENCE [LARGE SCALE GENOMIC DNA]</scope>
    <source>
        <strain evidence="1">Lindl</strain>
    </source>
</reference>
<keyword evidence="2" id="KW-1185">Reference proteome</keyword>
<comment type="caution">
    <text evidence="1">The sequence shown here is derived from an EMBL/GenBank/DDBJ whole genome shotgun (WGS) entry which is preliminary data.</text>
</comment>
<protein>
    <submittedName>
        <fullName evidence="1">Uncharacterized protein</fullName>
    </submittedName>
</protein>